<dbReference type="GO" id="GO:0000917">
    <property type="term" value="P:division septum assembly"/>
    <property type="evidence" value="ECO:0007669"/>
    <property type="project" value="UniProtKB-KW"/>
</dbReference>
<dbReference type="AlphaFoldDB" id="A0A517XPN1"/>
<evidence type="ECO:0000256" key="2">
    <source>
        <dbReference type="ARBA" id="ARBA00023210"/>
    </source>
</evidence>
<dbReference type="KEGG" id="uli:ETAA1_13770"/>
<dbReference type="Proteomes" id="UP000319576">
    <property type="component" value="Chromosome"/>
</dbReference>
<dbReference type="Pfam" id="PF04026">
    <property type="entry name" value="SpoVG"/>
    <property type="match status" value="1"/>
</dbReference>
<keyword evidence="3" id="KW-0131">Cell cycle</keyword>
<reference evidence="4 5" key="1">
    <citation type="submission" date="2019-02" db="EMBL/GenBank/DDBJ databases">
        <title>Deep-cultivation of Planctomycetes and their phenomic and genomic characterization uncovers novel biology.</title>
        <authorList>
            <person name="Wiegand S."/>
            <person name="Jogler M."/>
            <person name="Boedeker C."/>
            <person name="Pinto D."/>
            <person name="Vollmers J."/>
            <person name="Rivas-Marin E."/>
            <person name="Kohn T."/>
            <person name="Peeters S.H."/>
            <person name="Heuer A."/>
            <person name="Rast P."/>
            <person name="Oberbeckmann S."/>
            <person name="Bunk B."/>
            <person name="Jeske O."/>
            <person name="Meyerdierks A."/>
            <person name="Storesund J.E."/>
            <person name="Kallscheuer N."/>
            <person name="Luecker S."/>
            <person name="Lage O.M."/>
            <person name="Pohl T."/>
            <person name="Merkel B.J."/>
            <person name="Hornburger P."/>
            <person name="Mueller R.-W."/>
            <person name="Bruemmer F."/>
            <person name="Labrenz M."/>
            <person name="Spormann A.M."/>
            <person name="Op den Camp H."/>
            <person name="Overmann J."/>
            <person name="Amann R."/>
            <person name="Jetten M.S.M."/>
            <person name="Mascher T."/>
            <person name="Medema M.H."/>
            <person name="Devos D.P."/>
            <person name="Kaster A.-K."/>
            <person name="Ovreas L."/>
            <person name="Rohde M."/>
            <person name="Galperin M.Y."/>
            <person name="Jogler C."/>
        </authorList>
    </citation>
    <scope>NUCLEOTIDE SEQUENCE [LARGE SCALE GENOMIC DNA]</scope>
    <source>
        <strain evidence="4 5">ETA_A1</strain>
    </source>
</reference>
<organism evidence="4 5">
    <name type="scientific">Urbifossiella limnaea</name>
    <dbReference type="NCBI Taxonomy" id="2528023"/>
    <lineage>
        <taxon>Bacteria</taxon>
        <taxon>Pseudomonadati</taxon>
        <taxon>Planctomycetota</taxon>
        <taxon>Planctomycetia</taxon>
        <taxon>Gemmatales</taxon>
        <taxon>Gemmataceae</taxon>
        <taxon>Urbifossiella</taxon>
    </lineage>
</organism>
<accession>A0A517XPN1</accession>
<gene>
    <name evidence="4" type="primary">spoVG</name>
    <name evidence="4" type="ORF">ETAA1_13770</name>
</gene>
<dbReference type="Gene3D" id="3.30.1120.40">
    <property type="entry name" value="Stage V sporulation protein G"/>
    <property type="match status" value="1"/>
</dbReference>
<dbReference type="InterPro" id="IPR036751">
    <property type="entry name" value="SpoVG_sf"/>
</dbReference>
<dbReference type="RefSeq" id="WP_145235447.1">
    <property type="nucleotide sequence ID" value="NZ_CP036273.1"/>
</dbReference>
<name>A0A517XPN1_9BACT</name>
<sequence>MVITEVRIKLCEENNERLLAFCSVTFDNAFVVRDLKIIEGTKGVFVAMPSRKLTDRCQKCGCKNHLRARFCNACGVRMDETRATREIDGRAKLHADIAHPIHSGARELVQGAVVKAYHEEKERSKQPGYVCRYDEYDFDDDIPSYAAIAADMGAKTARPHAGHAAPKPPHIAAEGAKVRSEDFAAGIG</sequence>
<dbReference type="PANTHER" id="PTHR38429:SF1">
    <property type="entry name" value="SEPTATION PROTEIN SPOVG-RELATED"/>
    <property type="match status" value="1"/>
</dbReference>
<evidence type="ECO:0000313" key="5">
    <source>
        <dbReference type="Proteomes" id="UP000319576"/>
    </source>
</evidence>
<dbReference type="SUPFAM" id="SSF160537">
    <property type="entry name" value="SpoVG-like"/>
    <property type="match status" value="1"/>
</dbReference>
<dbReference type="GO" id="GO:0030435">
    <property type="term" value="P:sporulation resulting in formation of a cellular spore"/>
    <property type="evidence" value="ECO:0007669"/>
    <property type="project" value="InterPro"/>
</dbReference>
<keyword evidence="1" id="KW-0132">Cell division</keyword>
<dbReference type="OrthoDB" id="9796286at2"/>
<keyword evidence="2" id="KW-0717">Septation</keyword>
<protein>
    <submittedName>
        <fullName evidence="4">Septation protein SpoVG</fullName>
    </submittedName>
</protein>
<proteinExistence type="predicted"/>
<dbReference type="InterPro" id="IPR007170">
    <property type="entry name" value="SpoVG"/>
</dbReference>
<evidence type="ECO:0000313" key="4">
    <source>
        <dbReference type="EMBL" id="QDU19452.1"/>
    </source>
</evidence>
<dbReference type="EMBL" id="CP036273">
    <property type="protein sequence ID" value="QDU19452.1"/>
    <property type="molecule type" value="Genomic_DNA"/>
</dbReference>
<keyword evidence="5" id="KW-1185">Reference proteome</keyword>
<dbReference type="PANTHER" id="PTHR38429">
    <property type="entry name" value="SEPTATION PROTEIN SPOVG-RELATED"/>
    <property type="match status" value="1"/>
</dbReference>
<evidence type="ECO:0000256" key="3">
    <source>
        <dbReference type="ARBA" id="ARBA00023306"/>
    </source>
</evidence>
<evidence type="ECO:0000256" key="1">
    <source>
        <dbReference type="ARBA" id="ARBA00022618"/>
    </source>
</evidence>